<dbReference type="InterPro" id="IPR006223">
    <property type="entry name" value="GcvT"/>
</dbReference>
<name>A0ABS2TF48_9ACTO</name>
<dbReference type="Gene3D" id="2.40.30.110">
    <property type="entry name" value="Aminomethyltransferase beta-barrel domains"/>
    <property type="match status" value="1"/>
</dbReference>
<dbReference type="Gene3D" id="4.10.1250.10">
    <property type="entry name" value="Aminomethyltransferase fragment"/>
    <property type="match status" value="1"/>
</dbReference>
<comment type="similarity">
    <text evidence="1">Belongs to the GcvT family.</text>
</comment>
<protein>
    <recommendedName>
        <fullName evidence="2">aminomethyltransferase</fullName>
        <ecNumber evidence="2">2.1.2.10</ecNumber>
    </recommendedName>
    <alternativeName>
        <fullName evidence="5">Glycine cleavage system T protein</fullName>
    </alternativeName>
</protein>
<dbReference type="RefSeq" id="WP_187996630.1">
    <property type="nucleotide sequence ID" value="NZ_JACEXG010000003.1"/>
</dbReference>
<dbReference type="InterPro" id="IPR013977">
    <property type="entry name" value="GcvT_C"/>
</dbReference>
<keyword evidence="3" id="KW-0032">Aminotransferase</keyword>
<gene>
    <name evidence="9" type="primary">gcvT</name>
    <name evidence="9" type="ORF">JVW63_06145</name>
</gene>
<dbReference type="NCBIfam" id="NF001567">
    <property type="entry name" value="PRK00389.1"/>
    <property type="match status" value="1"/>
</dbReference>
<comment type="catalytic activity">
    <reaction evidence="6">
        <text>N(6)-[(R)-S(8)-aminomethyldihydrolipoyl]-L-lysyl-[protein] + (6S)-5,6,7,8-tetrahydrofolate = N(6)-[(R)-dihydrolipoyl]-L-lysyl-[protein] + (6R)-5,10-methylene-5,6,7,8-tetrahydrofolate + NH4(+)</text>
        <dbReference type="Rhea" id="RHEA:16945"/>
        <dbReference type="Rhea" id="RHEA-COMP:10475"/>
        <dbReference type="Rhea" id="RHEA-COMP:10492"/>
        <dbReference type="ChEBI" id="CHEBI:15636"/>
        <dbReference type="ChEBI" id="CHEBI:28938"/>
        <dbReference type="ChEBI" id="CHEBI:57453"/>
        <dbReference type="ChEBI" id="CHEBI:83100"/>
        <dbReference type="ChEBI" id="CHEBI:83143"/>
        <dbReference type="EC" id="2.1.2.10"/>
    </reaction>
</comment>
<dbReference type="InterPro" id="IPR029043">
    <property type="entry name" value="GcvT/YgfZ_C"/>
</dbReference>
<keyword evidence="4 9" id="KW-0808">Transferase</keyword>
<organism evidence="9 10">
    <name type="scientific">Flaviflexus equikiangi</name>
    <dbReference type="NCBI Taxonomy" id="2758573"/>
    <lineage>
        <taxon>Bacteria</taxon>
        <taxon>Bacillati</taxon>
        <taxon>Actinomycetota</taxon>
        <taxon>Actinomycetes</taxon>
        <taxon>Actinomycetales</taxon>
        <taxon>Actinomycetaceae</taxon>
        <taxon>Flaviflexus</taxon>
    </lineage>
</organism>
<keyword evidence="10" id="KW-1185">Reference proteome</keyword>
<dbReference type="GO" id="GO:0004047">
    <property type="term" value="F:aminomethyltransferase activity"/>
    <property type="evidence" value="ECO:0007669"/>
    <property type="project" value="UniProtKB-EC"/>
</dbReference>
<dbReference type="PANTHER" id="PTHR43757">
    <property type="entry name" value="AMINOMETHYLTRANSFERASE"/>
    <property type="match status" value="1"/>
</dbReference>
<dbReference type="InterPro" id="IPR027266">
    <property type="entry name" value="TrmE/GcvT-like"/>
</dbReference>
<evidence type="ECO:0000256" key="1">
    <source>
        <dbReference type="ARBA" id="ARBA00008609"/>
    </source>
</evidence>
<dbReference type="EC" id="2.1.2.10" evidence="2"/>
<dbReference type="Pfam" id="PF01571">
    <property type="entry name" value="GCV_T"/>
    <property type="match status" value="1"/>
</dbReference>
<evidence type="ECO:0000313" key="9">
    <source>
        <dbReference type="EMBL" id="MBM9433276.1"/>
    </source>
</evidence>
<evidence type="ECO:0000256" key="5">
    <source>
        <dbReference type="ARBA" id="ARBA00031395"/>
    </source>
</evidence>
<dbReference type="SUPFAM" id="SSF103025">
    <property type="entry name" value="Folate-binding domain"/>
    <property type="match status" value="1"/>
</dbReference>
<feature type="domain" description="GCVT N-terminal" evidence="7">
    <location>
        <begin position="8"/>
        <end position="267"/>
    </location>
</feature>
<evidence type="ECO:0000256" key="6">
    <source>
        <dbReference type="ARBA" id="ARBA00047665"/>
    </source>
</evidence>
<comment type="caution">
    <text evidence="9">The sequence shown here is derived from an EMBL/GenBank/DDBJ whole genome shotgun (WGS) entry which is preliminary data.</text>
</comment>
<dbReference type="Proteomes" id="UP000705983">
    <property type="component" value="Unassembled WGS sequence"/>
</dbReference>
<dbReference type="SUPFAM" id="SSF101790">
    <property type="entry name" value="Aminomethyltransferase beta-barrel domain"/>
    <property type="match status" value="1"/>
</dbReference>
<dbReference type="Gene3D" id="3.30.1360.120">
    <property type="entry name" value="Probable tRNA modification gtpase trme, domain 1"/>
    <property type="match status" value="1"/>
</dbReference>
<dbReference type="EMBL" id="JAFFJS010000003">
    <property type="protein sequence ID" value="MBM9433276.1"/>
    <property type="molecule type" value="Genomic_DNA"/>
</dbReference>
<dbReference type="PANTHER" id="PTHR43757:SF2">
    <property type="entry name" value="AMINOMETHYLTRANSFERASE, MITOCHONDRIAL"/>
    <property type="match status" value="1"/>
</dbReference>
<evidence type="ECO:0000256" key="3">
    <source>
        <dbReference type="ARBA" id="ARBA00022576"/>
    </source>
</evidence>
<dbReference type="Gene3D" id="3.30.70.1400">
    <property type="entry name" value="Aminomethyltransferase beta-barrel domains"/>
    <property type="match status" value="1"/>
</dbReference>
<dbReference type="InterPro" id="IPR028896">
    <property type="entry name" value="GcvT/YgfZ/DmdA"/>
</dbReference>
<evidence type="ECO:0000259" key="7">
    <source>
        <dbReference type="Pfam" id="PF01571"/>
    </source>
</evidence>
<sequence length="364" mass="38790">MSLNVTALHDIHTGLGATMTDFAGWSMPLRYASDRAEHAAVRERAGMFDLSHMGQIRVEGPDAGRLLDYALVSTPSTMPIGRARYSLMVNVNGGIIDDLIVYRTDDIDFLIIANGANRLRVGDELTARSEGMKVAIQDKTTARALIAVQGPASLDIVSSVIDDADRAAFVELGYYRHGLFTLRGIPVHIARTGYTGERGYEIMSDANVAVDLWRILSEAGETSGVIPCGLAARDSLRLEAGMPLYGHELTEDLTPAEAGQGRVVKLDHDFVGSAALRGRGEPATALYGLAGEGRRAARAGATVSIDGNDVGRITSGILSPTLGYPIALALLTPGLEIGQVVTANVRGKEQSMTIVQLPFYSSTH</sequence>
<accession>A0ABS2TF48</accession>
<proteinExistence type="inferred from homology"/>
<feature type="domain" description="Aminomethyltransferase C-terminal" evidence="8">
    <location>
        <begin position="288"/>
        <end position="360"/>
    </location>
</feature>
<evidence type="ECO:0000256" key="2">
    <source>
        <dbReference type="ARBA" id="ARBA00012616"/>
    </source>
</evidence>
<dbReference type="NCBIfam" id="TIGR00528">
    <property type="entry name" value="gcvT"/>
    <property type="match status" value="1"/>
</dbReference>
<evidence type="ECO:0000313" key="10">
    <source>
        <dbReference type="Proteomes" id="UP000705983"/>
    </source>
</evidence>
<reference evidence="10" key="1">
    <citation type="submission" date="2021-02" db="EMBL/GenBank/DDBJ databases">
        <title>Leucobacter sp. CX169.</title>
        <authorList>
            <person name="Cheng Y."/>
        </authorList>
    </citation>
    <scope>NUCLEOTIDE SEQUENCE [LARGE SCALE GENOMIC DNA]</scope>
    <source>
        <strain evidence="10">JY899</strain>
    </source>
</reference>
<dbReference type="InterPro" id="IPR006222">
    <property type="entry name" value="GCVT_N"/>
</dbReference>
<evidence type="ECO:0000256" key="4">
    <source>
        <dbReference type="ARBA" id="ARBA00022679"/>
    </source>
</evidence>
<dbReference type="Pfam" id="PF08669">
    <property type="entry name" value="GCV_T_C"/>
    <property type="match status" value="1"/>
</dbReference>
<dbReference type="PIRSF" id="PIRSF006487">
    <property type="entry name" value="GcvT"/>
    <property type="match status" value="1"/>
</dbReference>
<evidence type="ECO:0000259" key="8">
    <source>
        <dbReference type="Pfam" id="PF08669"/>
    </source>
</evidence>